<dbReference type="PANTHER" id="PTHR12827:SF3">
    <property type="entry name" value="ANAPHASE-PROMOTING COMPLEX SUBUNIT 1"/>
    <property type="match status" value="1"/>
</dbReference>
<dbReference type="InterPro" id="IPR046794">
    <property type="entry name" value="Apc1_MidN"/>
</dbReference>
<protein>
    <recommendedName>
        <fullName evidence="13">Anaphase-promoting complex subunit 1</fullName>
    </recommendedName>
</protein>
<evidence type="ECO:0000259" key="10">
    <source>
        <dbReference type="Pfam" id="PF21282"/>
    </source>
</evidence>
<dbReference type="PANTHER" id="PTHR12827">
    <property type="entry name" value="MEIOTIC CHECKPOINT REGULATOR TSG24 FAMILY MEMBER"/>
    <property type="match status" value="1"/>
</dbReference>
<evidence type="ECO:0000256" key="1">
    <source>
        <dbReference type="ARBA" id="ARBA00010547"/>
    </source>
</evidence>
<feature type="domain" description="Anaphase-promoting complex subunit 1 N-terminal" evidence="7">
    <location>
        <begin position="655"/>
        <end position="732"/>
    </location>
</feature>
<feature type="region of interest" description="Disordered" evidence="6">
    <location>
        <begin position="124"/>
        <end position="151"/>
    </location>
</feature>
<feature type="region of interest" description="Disordered" evidence="6">
    <location>
        <begin position="1"/>
        <end position="29"/>
    </location>
</feature>
<sequence>MIAASDPQEFVPSGRQQTARHPGPSDKFTNEIENKIHLLDKLDTVLLNKLEKVSLSDNNDEKEWWIIRKSSDVFNIPEYQHESPELEQLNSKSHLGSSKSFFDYIDDSLRQPRISDSNLSKFKNRLSTGSENSRCSSNFNERSFNNADGSRQSKPIELYTKTSTGSIEEELYVKGHTVVWTRGIMRSLDKSGNTLKVICCFTSRAPIKNVLWCNFYSERPTYNCLENFTANFDEVYSSKMPSVCVVDYQNIKVFTENGEDFEVAVPFQTNAVWSMAYGILIEKSPSNDLKDFTIGSKSLLYSLAYPLDDICPVVINQGSYLHFLNNSTSNIVFTCDNPSICVIYDSQTKQHVVYKIRKTRSEEKLFYEKSFGYVSSIVSSSDKLKHRLSIWDNLQASTLSPIGKVGNFSNLHHYSKSQSSMATISRCQSPIGSSTSSPQISHMSGFNNRSQFHEKSHSMFDTTMSMLAMRQSPLICLDFIWAESTNMGDGDESGPASKIFICDDLAGQSYFCYIAYSKLHMVKADFSNENVLLYGLSNSISVKDAVPLPHLHMVAILEYNGNVSLYSGMSLVGKLHLHGTLVKHTPTPFARRLKTQPQSPYPRRSSLLPHCKQVDPHFDENLLSPVLPTGSQRRQKMIQVPKHQEEAVSLVGLRDGIENRFTLQYSDNTYYRVKLPLFATSPLVEHCLNVLKQCLQRDAVITLFTRWYSTRNSMGTENSTNDQEWEMFITLIYELLGYEEDHSENSKEEPLTPSTSAKKWKQSLEACDDDWDNMCISEYDSMNSHNVDLLLDITVIDRSMYEDAPHCVQINTNSVLFPYIKIIHFSLHLLYEDFKLNILKHNFLKPLAKFLNKLANDFAMTDYSFHYWKDFPEDCLIYSGTGVALNEIKNSNFCNIGYDGVLDIMQHLGDLMNGKNVPAFPYLKNVNGRSREFVQLCGVLSSTNLNLATQSTFGKPVNNTCDSVNEVVLLMTQMNITTKVLDTLPFGLYLYIYNALWKCRENPPADWPYEAYLLIWREDLAFQSMKIAKDRVDPAMERFDVGNSKQVQEYCQSDSDVLDGMDDIDNFLIKLRFPDDVRVAETRKMLQSSKPVQIALVQRPDISDHDFIEEQEKHLYAVCTRTMALPVGRGMFTLRTATPMITKPLAIPQLCLTGKAAPRGTTVELTHIDTPSNMNLWPLFHNGVANGLRIPPNASNIDNTWIIFNRPKGNDKQMEHGGFLMALGLHGHLKNLDIWSRYDYLSKNNEMISVGVLLGLSCSFRGTCHTAVTKILGIHIEALLPPTSMELDLSQPLQVTALLGVGLLYQGTAHSHMTEVLLSEIGRPPGPEMENSSDRESYSLAAGLALGLVTLQRGGKAGLADLNVSDTLHYYMTGGTKRPLAGSQRDKYKVPSFQIREGTCVNLDVTAPGATLALGLMYLGTKNKTIADWMSPPETQYLLDFIRPDFLMLRIISKSLILWDDIEPTKNWIEQQVPRNIRPYCMVQPSPLLDIDYEAMNQAYCNIITGACFAIGLKYAGSADEDAFKTLLNYCHMFISLTGKSISELAGKPTIETCLNVLLLSVSMVMAGTGNLEIMKLVRHLRKRVGVSSSAVVTYGSHLAIHMALGLLYLGGGRYTLSNSPSCVAALVCAFYPKFPTHSNDNRYHLQAFRHLYVLAAETRLVIPRDVYVGTSCYANLKIIKIDGSVSNIKAPAMLPNLDTLLEVCIDDERYWKIVFKKDRNWNILEKILASNGFIEVKQRAGCLSYVIDKFGYHSEFARTLTQSKVSPWNPSSYSIKNFSSNESVKHFCDNFLAYDGKEPKENNIKKLFTKITYDAVVLDKLVALPAFAAIRKMIGDLSLKPSTMQLRQFKLVLSQIRISHSCDIFSSEMILAIKQEILNELECWEDDLKPYLKMYINGNIEKMDKSVLRKLAAYVEFFELPHSLNVMDLSISHLHHLQKHYSSNTISKLFKIFERSL</sequence>
<feature type="domain" description="Anaphase-promoting complex subunit 1 C-terminal" evidence="8">
    <location>
        <begin position="1776"/>
        <end position="1922"/>
    </location>
</feature>
<keyword evidence="3" id="KW-0677">Repeat</keyword>
<dbReference type="InterPro" id="IPR011989">
    <property type="entry name" value="ARM-like"/>
</dbReference>
<dbReference type="FunFam" id="1.25.10.10:FF:000747">
    <property type="entry name" value="Shattered"/>
    <property type="match status" value="1"/>
</dbReference>
<dbReference type="InterPro" id="IPR041221">
    <property type="entry name" value="APC1_C"/>
</dbReference>
<feature type="domain" description="Anaphase-promoting complex subunit 1 middle" evidence="9">
    <location>
        <begin position="748"/>
        <end position="934"/>
    </location>
</feature>
<feature type="domain" description="Anaphase-promoting complex subunit 1 N-terminal" evidence="7">
    <location>
        <begin position="161"/>
        <end position="286"/>
    </location>
</feature>
<dbReference type="InterPro" id="IPR048971">
    <property type="entry name" value="Apc1_3rd"/>
</dbReference>
<evidence type="ECO:0000259" key="8">
    <source>
        <dbReference type="Pfam" id="PF18122"/>
    </source>
</evidence>
<dbReference type="Pfam" id="PF20518">
    <property type="entry name" value="Apc1_MidN"/>
    <property type="match status" value="2"/>
</dbReference>
<organism evidence="11 12">
    <name type="scientific">Cryptolaemus montrouzieri</name>
    <dbReference type="NCBI Taxonomy" id="559131"/>
    <lineage>
        <taxon>Eukaryota</taxon>
        <taxon>Metazoa</taxon>
        <taxon>Ecdysozoa</taxon>
        <taxon>Arthropoda</taxon>
        <taxon>Hexapoda</taxon>
        <taxon>Insecta</taxon>
        <taxon>Pterygota</taxon>
        <taxon>Neoptera</taxon>
        <taxon>Endopterygota</taxon>
        <taxon>Coleoptera</taxon>
        <taxon>Polyphaga</taxon>
        <taxon>Cucujiformia</taxon>
        <taxon>Coccinelloidea</taxon>
        <taxon>Coccinellidae</taxon>
        <taxon>Scymninae</taxon>
        <taxon>Scymnini</taxon>
        <taxon>Cryptolaemus</taxon>
    </lineage>
</organism>
<evidence type="ECO:0008006" key="13">
    <source>
        <dbReference type="Google" id="ProtNLM"/>
    </source>
</evidence>
<dbReference type="Pfam" id="PF18122">
    <property type="entry name" value="APC1_C"/>
    <property type="match status" value="1"/>
</dbReference>
<keyword evidence="2" id="KW-0132">Cell division</keyword>
<accession>A0ABD2NH16</accession>
<comment type="caution">
    <text evidence="11">The sequence shown here is derived from an EMBL/GenBank/DDBJ whole genome shotgun (WGS) entry which is preliminary data.</text>
</comment>
<feature type="domain" description="Anaphase-promoting complex subunit 1 middle" evidence="9">
    <location>
        <begin position="965"/>
        <end position="1021"/>
    </location>
</feature>
<evidence type="ECO:0000256" key="3">
    <source>
        <dbReference type="ARBA" id="ARBA00022737"/>
    </source>
</evidence>
<dbReference type="InterPro" id="IPR024990">
    <property type="entry name" value="Apc1"/>
</dbReference>
<name>A0ABD2NH16_9CUCU</name>
<evidence type="ECO:0000256" key="4">
    <source>
        <dbReference type="ARBA" id="ARBA00022776"/>
    </source>
</evidence>
<keyword evidence="4" id="KW-0498">Mitosis</keyword>
<dbReference type="Gene3D" id="1.25.10.10">
    <property type="entry name" value="Leucine-rich Repeat Variant"/>
    <property type="match status" value="2"/>
</dbReference>
<dbReference type="EMBL" id="JABFTP020000103">
    <property type="protein sequence ID" value="KAL3278076.1"/>
    <property type="molecule type" value="Genomic_DNA"/>
</dbReference>
<evidence type="ECO:0000313" key="11">
    <source>
        <dbReference type="EMBL" id="KAL3278076.1"/>
    </source>
</evidence>
<evidence type="ECO:0000313" key="12">
    <source>
        <dbReference type="Proteomes" id="UP001516400"/>
    </source>
</evidence>
<dbReference type="Pfam" id="PF21282">
    <property type="entry name" value="APC1_3rd"/>
    <property type="match status" value="1"/>
</dbReference>
<keyword evidence="12" id="KW-1185">Reference proteome</keyword>
<evidence type="ECO:0000256" key="2">
    <source>
        <dbReference type="ARBA" id="ARBA00022618"/>
    </source>
</evidence>
<dbReference type="Pfam" id="PF12859">
    <property type="entry name" value="ANAPC1"/>
    <property type="match status" value="2"/>
</dbReference>
<evidence type="ECO:0000259" key="7">
    <source>
        <dbReference type="Pfam" id="PF12859"/>
    </source>
</evidence>
<dbReference type="InterPro" id="IPR049255">
    <property type="entry name" value="Apc1_N"/>
</dbReference>
<evidence type="ECO:0000259" key="9">
    <source>
        <dbReference type="Pfam" id="PF20518"/>
    </source>
</evidence>
<feature type="domain" description="Anaphase-promoting complex subunit 1 beta-sandwich" evidence="10">
    <location>
        <begin position="1660"/>
        <end position="1740"/>
    </location>
</feature>
<comment type="similarity">
    <text evidence="1">Belongs to the APC1 family.</text>
</comment>
<evidence type="ECO:0000256" key="5">
    <source>
        <dbReference type="ARBA" id="ARBA00023306"/>
    </source>
</evidence>
<gene>
    <name evidence="11" type="ORF">HHI36_013420</name>
</gene>
<dbReference type="Proteomes" id="UP001516400">
    <property type="component" value="Unassembled WGS sequence"/>
</dbReference>
<evidence type="ECO:0000256" key="6">
    <source>
        <dbReference type="SAM" id="MobiDB-lite"/>
    </source>
</evidence>
<dbReference type="GO" id="GO:0051301">
    <property type="term" value="P:cell division"/>
    <property type="evidence" value="ECO:0007669"/>
    <property type="project" value="UniProtKB-KW"/>
</dbReference>
<keyword evidence="5" id="KW-0131">Cell cycle</keyword>
<reference evidence="11 12" key="1">
    <citation type="journal article" date="2021" name="BMC Biol.">
        <title>Horizontally acquired antibacterial genes associated with adaptive radiation of ladybird beetles.</title>
        <authorList>
            <person name="Li H.S."/>
            <person name="Tang X.F."/>
            <person name="Huang Y.H."/>
            <person name="Xu Z.Y."/>
            <person name="Chen M.L."/>
            <person name="Du X.Y."/>
            <person name="Qiu B.Y."/>
            <person name="Chen P.T."/>
            <person name="Zhang W."/>
            <person name="Slipinski A."/>
            <person name="Escalona H.E."/>
            <person name="Waterhouse R.M."/>
            <person name="Zwick A."/>
            <person name="Pang H."/>
        </authorList>
    </citation>
    <scope>NUCLEOTIDE SEQUENCE [LARGE SCALE GENOMIC DNA]</scope>
    <source>
        <strain evidence="11">SYSU2018</strain>
    </source>
</reference>
<proteinExistence type="inferred from homology"/>